<sequence>MSDQPVIDPTLPNMERVVFTTSRKRWVIPGLFVGGMLALLAISIFLGLLGKPIGILFLLGQPFTLPNLILILFALVCWVGVAVLILCIVVSFVIKMKKFMKPLRLQIDASGLTASLGREHQYQIQWPQIEEIRIIRPPSPFAPDELWLAVWTRPGVADPKKEMFPSEWRPEWRMDIGGVKVCEVNHFSRPAVEIGNAVARFAGKLWCESQEPR</sequence>
<keyword evidence="1" id="KW-1133">Transmembrane helix</keyword>
<name>D6TVG3_KTERA</name>
<dbReference type="RefSeq" id="WP_007917588.1">
    <property type="nucleotide sequence ID" value="NZ_ADVG01000003.1"/>
</dbReference>
<dbReference type="Proteomes" id="UP000004508">
    <property type="component" value="Unassembled WGS sequence"/>
</dbReference>
<protein>
    <submittedName>
        <fullName evidence="2">Uncharacterized protein</fullName>
    </submittedName>
</protein>
<keyword evidence="1" id="KW-0812">Transmembrane</keyword>
<dbReference type="EMBL" id="ADVG01000003">
    <property type="protein sequence ID" value="EFH85366.1"/>
    <property type="molecule type" value="Genomic_DNA"/>
</dbReference>
<feature type="transmembrane region" description="Helical" evidence="1">
    <location>
        <begin position="26"/>
        <end position="48"/>
    </location>
</feature>
<evidence type="ECO:0000313" key="2">
    <source>
        <dbReference type="EMBL" id="EFH85366.1"/>
    </source>
</evidence>
<organism evidence="2 3">
    <name type="scientific">Ktedonobacter racemifer DSM 44963</name>
    <dbReference type="NCBI Taxonomy" id="485913"/>
    <lineage>
        <taxon>Bacteria</taxon>
        <taxon>Bacillati</taxon>
        <taxon>Chloroflexota</taxon>
        <taxon>Ktedonobacteria</taxon>
        <taxon>Ktedonobacterales</taxon>
        <taxon>Ktedonobacteraceae</taxon>
        <taxon>Ktedonobacter</taxon>
    </lineage>
</organism>
<keyword evidence="1" id="KW-0472">Membrane</keyword>
<evidence type="ECO:0000313" key="3">
    <source>
        <dbReference type="Proteomes" id="UP000004508"/>
    </source>
</evidence>
<comment type="caution">
    <text evidence="2">The sequence shown here is derived from an EMBL/GenBank/DDBJ whole genome shotgun (WGS) entry which is preliminary data.</text>
</comment>
<proteinExistence type="predicted"/>
<gene>
    <name evidence="2" type="ORF">Krac_6576</name>
</gene>
<dbReference type="AlphaFoldDB" id="D6TVG3"/>
<feature type="transmembrane region" description="Helical" evidence="1">
    <location>
        <begin position="68"/>
        <end position="94"/>
    </location>
</feature>
<dbReference type="STRING" id="485913.Krac_6576"/>
<keyword evidence="3" id="KW-1185">Reference proteome</keyword>
<dbReference type="InParanoid" id="D6TVG3"/>
<reference evidence="2 3" key="1">
    <citation type="journal article" date="2011" name="Stand. Genomic Sci.">
        <title>Non-contiguous finished genome sequence and contextual data of the filamentous soil bacterium Ktedonobacter racemifer type strain (SOSP1-21).</title>
        <authorList>
            <person name="Chang Y.J."/>
            <person name="Land M."/>
            <person name="Hauser L."/>
            <person name="Chertkov O."/>
            <person name="Del Rio T.G."/>
            <person name="Nolan M."/>
            <person name="Copeland A."/>
            <person name="Tice H."/>
            <person name="Cheng J.F."/>
            <person name="Lucas S."/>
            <person name="Han C."/>
            <person name="Goodwin L."/>
            <person name="Pitluck S."/>
            <person name="Ivanova N."/>
            <person name="Ovchinikova G."/>
            <person name="Pati A."/>
            <person name="Chen A."/>
            <person name="Palaniappan K."/>
            <person name="Mavromatis K."/>
            <person name="Liolios K."/>
            <person name="Brettin T."/>
            <person name="Fiebig A."/>
            <person name="Rohde M."/>
            <person name="Abt B."/>
            <person name="Goker M."/>
            <person name="Detter J.C."/>
            <person name="Woyke T."/>
            <person name="Bristow J."/>
            <person name="Eisen J.A."/>
            <person name="Markowitz V."/>
            <person name="Hugenholtz P."/>
            <person name="Kyrpides N.C."/>
            <person name="Klenk H.P."/>
            <person name="Lapidus A."/>
        </authorList>
    </citation>
    <scope>NUCLEOTIDE SEQUENCE [LARGE SCALE GENOMIC DNA]</scope>
    <source>
        <strain evidence="3">DSM 44963</strain>
    </source>
</reference>
<accession>D6TVG3</accession>
<evidence type="ECO:0000256" key="1">
    <source>
        <dbReference type="SAM" id="Phobius"/>
    </source>
</evidence>